<comment type="catalytic activity">
    <reaction evidence="7 8">
        <text>O-phospho-L-threonyl-[protein] + H2O = L-threonyl-[protein] + phosphate</text>
        <dbReference type="Rhea" id="RHEA:47004"/>
        <dbReference type="Rhea" id="RHEA-COMP:11060"/>
        <dbReference type="Rhea" id="RHEA-COMP:11605"/>
        <dbReference type="ChEBI" id="CHEBI:15377"/>
        <dbReference type="ChEBI" id="CHEBI:30013"/>
        <dbReference type="ChEBI" id="CHEBI:43474"/>
        <dbReference type="ChEBI" id="CHEBI:61977"/>
        <dbReference type="EC" id="3.1.3.16"/>
    </reaction>
</comment>
<comment type="similarity">
    <text evidence="8">Belongs to the PPP phosphatase family.</text>
</comment>
<comment type="cofactor">
    <cofactor evidence="1">
        <name>Mn(2+)</name>
        <dbReference type="ChEBI" id="CHEBI:29035"/>
    </cofactor>
</comment>
<dbReference type="EMBL" id="GDID01000048">
    <property type="protein sequence ID" value="JAP96558.1"/>
    <property type="molecule type" value="Transcribed_RNA"/>
</dbReference>
<dbReference type="PANTHER" id="PTHR11668:SF300">
    <property type="entry name" value="SERINE_THREONINE-PROTEIN PHOSPHATASE"/>
    <property type="match status" value="1"/>
</dbReference>
<dbReference type="AlphaFoldDB" id="A0A146KKA9"/>
<dbReference type="Pfam" id="PF00149">
    <property type="entry name" value="Metallophos"/>
    <property type="match status" value="1"/>
</dbReference>
<accession>A0A146KKA9</accession>
<name>A0A146KKA9_9EUKA</name>
<organism evidence="10">
    <name type="scientific">Trepomonas sp. PC1</name>
    <dbReference type="NCBI Taxonomy" id="1076344"/>
    <lineage>
        <taxon>Eukaryota</taxon>
        <taxon>Metamonada</taxon>
        <taxon>Diplomonadida</taxon>
        <taxon>Hexamitidae</taxon>
        <taxon>Hexamitinae</taxon>
        <taxon>Trepomonas</taxon>
    </lineage>
</organism>
<dbReference type="InterPro" id="IPR031675">
    <property type="entry name" value="STPPase_N"/>
</dbReference>
<dbReference type="GO" id="GO:0005634">
    <property type="term" value="C:nucleus"/>
    <property type="evidence" value="ECO:0007669"/>
    <property type="project" value="TreeGrafter"/>
</dbReference>
<sequence>MVNPDSILYRLLSVRGMKPGTQIDIPEQEITELAEKAYEIFLAQPSLLELAAPVKICGDIHGQFYDLLRLLEYSGFPPAVNYLFLGDYVDRGQQSLECIILLLCYKIKYPESFFLLRGNHECSSINRIYGFYQECRTRYSVNLWKTFKKTFDALPMAATIEDKIFCVHGGLSPELNSIKQLSQVVRPTSIPDQGLLCDLLWADPDPAITGFQENDRGVSFIFGQDIVMKFLKKFDYDLIVRGHQVIQDGYEFFAKRRLVTIFSAPNYCGEYDNSGAIMSVDDSLMCSFQILKAQQNKGGF</sequence>
<dbReference type="InterPro" id="IPR004843">
    <property type="entry name" value="Calcineurin-like_PHP"/>
</dbReference>
<evidence type="ECO:0000256" key="4">
    <source>
        <dbReference type="ARBA" id="ARBA00022912"/>
    </source>
</evidence>
<dbReference type="PROSITE" id="PS00125">
    <property type="entry name" value="SER_THR_PHOSPHATASE"/>
    <property type="match status" value="1"/>
</dbReference>
<dbReference type="SUPFAM" id="SSF56300">
    <property type="entry name" value="Metallo-dependent phosphatases"/>
    <property type="match status" value="1"/>
</dbReference>
<evidence type="ECO:0000256" key="8">
    <source>
        <dbReference type="RuleBase" id="RU004273"/>
    </source>
</evidence>
<evidence type="ECO:0000256" key="7">
    <source>
        <dbReference type="ARBA" id="ARBA00048336"/>
    </source>
</evidence>
<keyword evidence="3 8" id="KW-0378">Hydrolase</keyword>
<keyword evidence="4" id="KW-0904">Protein phosphatase</keyword>
<dbReference type="InterPro" id="IPR006186">
    <property type="entry name" value="Ser/Thr-sp_prot-phosphatase"/>
</dbReference>
<comment type="catalytic activity">
    <reaction evidence="6">
        <text>O-phospho-L-seryl-[protein] + H2O = L-seryl-[protein] + phosphate</text>
        <dbReference type="Rhea" id="RHEA:20629"/>
        <dbReference type="Rhea" id="RHEA-COMP:9863"/>
        <dbReference type="Rhea" id="RHEA-COMP:11604"/>
        <dbReference type="ChEBI" id="CHEBI:15377"/>
        <dbReference type="ChEBI" id="CHEBI:29999"/>
        <dbReference type="ChEBI" id="CHEBI:43474"/>
        <dbReference type="ChEBI" id="CHEBI:83421"/>
        <dbReference type="EC" id="3.1.3.16"/>
    </reaction>
</comment>
<evidence type="ECO:0000256" key="1">
    <source>
        <dbReference type="ARBA" id="ARBA00001936"/>
    </source>
</evidence>
<protein>
    <recommendedName>
        <fullName evidence="8">Serine/threonine-protein phosphatase</fullName>
        <ecNumber evidence="8">3.1.3.16</ecNumber>
    </recommendedName>
</protein>
<dbReference type="Pfam" id="PF16891">
    <property type="entry name" value="STPPase_N"/>
    <property type="match status" value="1"/>
</dbReference>
<dbReference type="GO" id="GO:0004722">
    <property type="term" value="F:protein serine/threonine phosphatase activity"/>
    <property type="evidence" value="ECO:0007669"/>
    <property type="project" value="UniProtKB-EC"/>
</dbReference>
<reference evidence="10" key="1">
    <citation type="submission" date="2015-07" db="EMBL/GenBank/DDBJ databases">
        <title>Adaptation to a free-living lifestyle via gene acquisitions in the diplomonad Trepomonas sp. PC1.</title>
        <authorList>
            <person name="Xu F."/>
            <person name="Jerlstrom-Hultqvist J."/>
            <person name="Kolisko M."/>
            <person name="Simpson A.G.B."/>
            <person name="Roger A.J."/>
            <person name="Svard S.G."/>
            <person name="Andersson J.O."/>
        </authorList>
    </citation>
    <scope>NUCLEOTIDE SEQUENCE</scope>
    <source>
        <strain evidence="10">PC1</strain>
    </source>
</reference>
<dbReference type="EC" id="3.1.3.16" evidence="8"/>
<evidence type="ECO:0000259" key="9">
    <source>
        <dbReference type="PROSITE" id="PS00125"/>
    </source>
</evidence>
<evidence type="ECO:0000256" key="3">
    <source>
        <dbReference type="ARBA" id="ARBA00022801"/>
    </source>
</evidence>
<dbReference type="PRINTS" id="PR00114">
    <property type="entry name" value="STPHPHTASE"/>
</dbReference>
<dbReference type="Gene3D" id="3.60.21.10">
    <property type="match status" value="1"/>
</dbReference>
<dbReference type="InterPro" id="IPR029052">
    <property type="entry name" value="Metallo-depent_PP-like"/>
</dbReference>
<dbReference type="GO" id="GO:0005737">
    <property type="term" value="C:cytoplasm"/>
    <property type="evidence" value="ECO:0007669"/>
    <property type="project" value="TreeGrafter"/>
</dbReference>
<dbReference type="InterPro" id="IPR050341">
    <property type="entry name" value="PP1_catalytic_subunit"/>
</dbReference>
<dbReference type="FunFam" id="3.60.21.10:FF:000026">
    <property type="entry name" value="Serine/threonine-protein phosphatase"/>
    <property type="match status" value="1"/>
</dbReference>
<dbReference type="PANTHER" id="PTHR11668">
    <property type="entry name" value="SERINE/THREONINE PROTEIN PHOSPHATASE"/>
    <property type="match status" value="1"/>
</dbReference>
<proteinExistence type="inferred from homology"/>
<evidence type="ECO:0000313" key="10">
    <source>
        <dbReference type="EMBL" id="JAP96558.1"/>
    </source>
</evidence>
<evidence type="ECO:0000256" key="5">
    <source>
        <dbReference type="ARBA" id="ARBA00023211"/>
    </source>
</evidence>
<gene>
    <name evidence="10" type="ORF">TPC1_10064</name>
</gene>
<dbReference type="GO" id="GO:0046872">
    <property type="term" value="F:metal ion binding"/>
    <property type="evidence" value="ECO:0007669"/>
    <property type="project" value="UniProtKB-KW"/>
</dbReference>
<evidence type="ECO:0000256" key="6">
    <source>
        <dbReference type="ARBA" id="ARBA00047761"/>
    </source>
</evidence>
<evidence type="ECO:0000256" key="2">
    <source>
        <dbReference type="ARBA" id="ARBA00022723"/>
    </source>
</evidence>
<keyword evidence="2" id="KW-0479">Metal-binding</keyword>
<keyword evidence="5" id="KW-0464">Manganese</keyword>
<feature type="domain" description="Serine/threonine specific protein phosphatases" evidence="9">
    <location>
        <begin position="116"/>
        <end position="121"/>
    </location>
</feature>
<dbReference type="SMART" id="SM00156">
    <property type="entry name" value="PP2Ac"/>
    <property type="match status" value="1"/>
</dbReference>